<dbReference type="Pfam" id="PF26622">
    <property type="entry name" value="DUF8199"/>
    <property type="match status" value="1"/>
</dbReference>
<accession>A0A939G1W4</accession>
<evidence type="ECO:0000313" key="1">
    <source>
        <dbReference type="EMBL" id="MBO0929555.1"/>
    </source>
</evidence>
<proteinExistence type="predicted"/>
<evidence type="ECO:0000313" key="2">
    <source>
        <dbReference type="Proteomes" id="UP000664795"/>
    </source>
</evidence>
<sequence length="147" mass="15812">MKQVVLRFLHVFMALVVLLSSMGFGLVDHTCQMRGKRTYLIQQRSKACKVCSSTHEKPLAGPVLKRSACCQEKARYEKIDTGSSLNHVLVKFISVLADAVGPGLSAVFVAFLGLFSVHTVAPLGAIADPPAPPAGRALLVLVHSFLI</sequence>
<dbReference type="RefSeq" id="WP_207333520.1">
    <property type="nucleotide sequence ID" value="NZ_JAFMYU010000001.1"/>
</dbReference>
<dbReference type="Proteomes" id="UP000664795">
    <property type="component" value="Unassembled WGS sequence"/>
</dbReference>
<comment type="caution">
    <text evidence="1">The sequence shown here is derived from an EMBL/GenBank/DDBJ whole genome shotgun (WGS) entry which is preliminary data.</text>
</comment>
<dbReference type="AlphaFoldDB" id="A0A939G1W4"/>
<gene>
    <name evidence="1" type="ORF">J2I48_01035</name>
</gene>
<organism evidence="1 2">
    <name type="scientific">Fibrella aquatilis</name>
    <dbReference type="NCBI Taxonomy" id="2817059"/>
    <lineage>
        <taxon>Bacteria</taxon>
        <taxon>Pseudomonadati</taxon>
        <taxon>Bacteroidota</taxon>
        <taxon>Cytophagia</taxon>
        <taxon>Cytophagales</taxon>
        <taxon>Spirosomataceae</taxon>
        <taxon>Fibrella</taxon>
    </lineage>
</organism>
<reference evidence="1 2" key="1">
    <citation type="submission" date="2021-03" db="EMBL/GenBank/DDBJ databases">
        <title>Fibrella sp. HMF5036 genome sequencing and assembly.</title>
        <authorList>
            <person name="Kang H."/>
            <person name="Kim H."/>
            <person name="Bae S."/>
            <person name="Joh K."/>
        </authorList>
    </citation>
    <scope>NUCLEOTIDE SEQUENCE [LARGE SCALE GENOMIC DNA]</scope>
    <source>
        <strain evidence="1 2">HMF5036</strain>
    </source>
</reference>
<dbReference type="InterPro" id="IPR058060">
    <property type="entry name" value="HYC_CC_PP"/>
</dbReference>
<name>A0A939G1W4_9BACT</name>
<keyword evidence="2" id="KW-1185">Reference proteome</keyword>
<dbReference type="InterPro" id="IPR058512">
    <property type="entry name" value="DUF8199"/>
</dbReference>
<dbReference type="EMBL" id="JAFMYU010000001">
    <property type="protein sequence ID" value="MBO0929555.1"/>
    <property type="molecule type" value="Genomic_DNA"/>
</dbReference>
<protein>
    <submittedName>
        <fullName evidence="1">Uncharacterized protein</fullName>
    </submittedName>
</protein>
<dbReference type="NCBIfam" id="NF047658">
    <property type="entry name" value="HYC_CC_PP"/>
    <property type="match status" value="1"/>
</dbReference>